<reference evidence="1 2" key="1">
    <citation type="submission" date="2021-02" db="EMBL/GenBank/DDBJ databases">
        <title>De Novo genome assembly of isolated myxobacteria.</title>
        <authorList>
            <person name="Stevens D.C."/>
        </authorList>
    </citation>
    <scope>NUCLEOTIDE SEQUENCE [LARGE SCALE GENOMIC DNA]</scope>
    <source>
        <strain evidence="1 2">SCHIC003</strain>
    </source>
</reference>
<proteinExistence type="predicted"/>
<evidence type="ECO:0000313" key="1">
    <source>
        <dbReference type="EMBL" id="QSQ14791.1"/>
    </source>
</evidence>
<evidence type="ECO:0000313" key="2">
    <source>
        <dbReference type="Proteomes" id="UP000663090"/>
    </source>
</evidence>
<accession>A0ABX7NBM7</accession>
<sequence length="157" mass="18092">MGHYVERTTGMFDSVRYSTKTSPELRGAMQKKVTELTSRIDEREARMRRIREEYQIDAERLATLVMQFQKQSRSSEMVSYQSQGGASGDSLIPAGVIANIIREREMVDSERAQIRKVELVLRNLSDSELYNDPKTGEVKSRQPLHQLTDDELEYLGF</sequence>
<dbReference type="Proteomes" id="UP000663090">
    <property type="component" value="Chromosome"/>
</dbReference>
<keyword evidence="2" id="KW-1185">Reference proteome</keyword>
<dbReference type="EMBL" id="CP071091">
    <property type="protein sequence ID" value="QSQ14791.1"/>
    <property type="molecule type" value="Genomic_DNA"/>
</dbReference>
<organism evidence="1 2">
    <name type="scientific">Myxococcus landrumensis</name>
    <dbReference type="NCBI Taxonomy" id="2813577"/>
    <lineage>
        <taxon>Bacteria</taxon>
        <taxon>Pseudomonadati</taxon>
        <taxon>Myxococcota</taxon>
        <taxon>Myxococcia</taxon>
        <taxon>Myxococcales</taxon>
        <taxon>Cystobacterineae</taxon>
        <taxon>Myxococcaceae</taxon>
        <taxon>Myxococcus</taxon>
    </lineage>
</organism>
<gene>
    <name evidence="1" type="ORF">JY572_01495</name>
</gene>
<evidence type="ECO:0008006" key="3">
    <source>
        <dbReference type="Google" id="ProtNLM"/>
    </source>
</evidence>
<dbReference type="RefSeq" id="WP_206716548.1">
    <property type="nucleotide sequence ID" value="NZ_CP071091.1"/>
</dbReference>
<protein>
    <recommendedName>
        <fullName evidence="3">Lipoprotein</fullName>
    </recommendedName>
</protein>
<name>A0ABX7NBM7_9BACT</name>